<evidence type="ECO:0000259" key="8">
    <source>
        <dbReference type="Pfam" id="PF01048"/>
    </source>
</evidence>
<reference evidence="9" key="1">
    <citation type="submission" date="2021-01" db="EMBL/GenBank/DDBJ databases">
        <authorList>
            <person name="Corre E."/>
            <person name="Pelletier E."/>
            <person name="Niang G."/>
            <person name="Scheremetjew M."/>
            <person name="Finn R."/>
            <person name="Kale V."/>
            <person name="Holt S."/>
            <person name="Cochrane G."/>
            <person name="Meng A."/>
            <person name="Brown T."/>
            <person name="Cohen L."/>
        </authorList>
    </citation>
    <scope>NUCLEOTIDE SEQUENCE</scope>
    <source>
        <strain evidence="9">Pop2</strain>
    </source>
</reference>
<evidence type="ECO:0000256" key="1">
    <source>
        <dbReference type="ARBA" id="ARBA00005058"/>
    </source>
</evidence>
<evidence type="ECO:0000256" key="3">
    <source>
        <dbReference type="ARBA" id="ARBA00011886"/>
    </source>
</evidence>
<dbReference type="InterPro" id="IPR018099">
    <property type="entry name" value="Purine_phosphorylase-2_CS"/>
</dbReference>
<dbReference type="InterPro" id="IPR011268">
    <property type="entry name" value="Purine_phosphorylase"/>
</dbReference>
<keyword evidence="7" id="KW-0472">Membrane</keyword>
<protein>
    <recommendedName>
        <fullName evidence="3">purine-nucleoside phosphorylase</fullName>
        <ecNumber evidence="3">2.4.2.1</ecNumber>
    </recommendedName>
    <alternativeName>
        <fullName evidence="6">Inosine-guanosine phosphorylase</fullName>
    </alternativeName>
</protein>
<sequence length="389" mass="41789">MCQKHETPLHPSFVPYRLAASYIREQLQSSTTEAQLPVLGIICGSGLSGLSSALTNTTMIPYESIPGFPKKCTVMGHKGEIVFGLLSGVPCVCFRGRFHWYEGHPMNTVVLPVHVMRSLGVKVLIVTNAAGGLNGKFNVGDIVNIMDHFALPMLGGMNPLVGPNDDELGPRFPPTSNAYDSNFQNLVLEASSNLGLSDFVRTNGMYCFVSGPQYESKAECKFLLQAGGDAVGMSTVPEIVAAHHCGIKIMCLSLITNKVVMPYDGDDDGEKSNHASHEEVLDAVNKRSEQVQGLVKEIARLLEHDGVLKGLPDLPPINLDVGRVMISQESSISGNDVSIVPNEKKTRAASFCPFHIMKGILNAPAHCVVMGGAMITIGALFGATMGRRK</sequence>
<dbReference type="GO" id="GO:0009116">
    <property type="term" value="P:nucleoside metabolic process"/>
    <property type="evidence" value="ECO:0007669"/>
    <property type="project" value="InterPro"/>
</dbReference>
<evidence type="ECO:0000256" key="6">
    <source>
        <dbReference type="ARBA" id="ARBA00031036"/>
    </source>
</evidence>
<dbReference type="NCBIfam" id="NF006054">
    <property type="entry name" value="PRK08202.1"/>
    <property type="match status" value="1"/>
</dbReference>
<dbReference type="UniPathway" id="UPA00606"/>
<dbReference type="GO" id="GO:0004731">
    <property type="term" value="F:purine-nucleoside phosphorylase activity"/>
    <property type="evidence" value="ECO:0007669"/>
    <property type="project" value="UniProtKB-EC"/>
</dbReference>
<dbReference type="EMBL" id="HBGN01019688">
    <property type="protein sequence ID" value="CAD9332894.1"/>
    <property type="molecule type" value="Transcribed_RNA"/>
</dbReference>
<dbReference type="PANTHER" id="PTHR11904">
    <property type="entry name" value="METHYLTHIOADENOSINE/PURINE NUCLEOSIDE PHOSPHORYLASE"/>
    <property type="match status" value="1"/>
</dbReference>
<comment type="similarity">
    <text evidence="2">Belongs to the PNP/MTAP phosphorylase family.</text>
</comment>
<dbReference type="AlphaFoldDB" id="A0A6U3XWD1"/>
<dbReference type="CDD" id="cd09009">
    <property type="entry name" value="PNP-EcPNPII_like"/>
    <property type="match status" value="1"/>
</dbReference>
<dbReference type="InterPro" id="IPR035994">
    <property type="entry name" value="Nucleoside_phosphorylase_sf"/>
</dbReference>
<dbReference type="GO" id="GO:0005737">
    <property type="term" value="C:cytoplasm"/>
    <property type="evidence" value="ECO:0007669"/>
    <property type="project" value="TreeGrafter"/>
</dbReference>
<proteinExistence type="inferred from homology"/>
<keyword evidence="7" id="KW-1133">Transmembrane helix</keyword>
<gene>
    <name evidence="9" type="ORF">DBRI1063_LOCUS12538</name>
</gene>
<keyword evidence="7" id="KW-0812">Transmembrane</keyword>
<evidence type="ECO:0000256" key="2">
    <source>
        <dbReference type="ARBA" id="ARBA00006751"/>
    </source>
</evidence>
<evidence type="ECO:0000313" key="9">
    <source>
        <dbReference type="EMBL" id="CAD9332894.1"/>
    </source>
</evidence>
<organism evidence="9">
    <name type="scientific">Ditylum brightwellii</name>
    <dbReference type="NCBI Taxonomy" id="49249"/>
    <lineage>
        <taxon>Eukaryota</taxon>
        <taxon>Sar</taxon>
        <taxon>Stramenopiles</taxon>
        <taxon>Ochrophyta</taxon>
        <taxon>Bacillariophyta</taxon>
        <taxon>Mediophyceae</taxon>
        <taxon>Lithodesmiophycidae</taxon>
        <taxon>Lithodesmiales</taxon>
        <taxon>Lithodesmiaceae</taxon>
        <taxon>Ditylum</taxon>
    </lineage>
</organism>
<evidence type="ECO:0000256" key="5">
    <source>
        <dbReference type="ARBA" id="ARBA00022679"/>
    </source>
</evidence>
<dbReference type="Pfam" id="PF01048">
    <property type="entry name" value="PNP_UDP_1"/>
    <property type="match status" value="1"/>
</dbReference>
<evidence type="ECO:0000256" key="4">
    <source>
        <dbReference type="ARBA" id="ARBA00022676"/>
    </source>
</evidence>
<evidence type="ECO:0000256" key="7">
    <source>
        <dbReference type="SAM" id="Phobius"/>
    </source>
</evidence>
<dbReference type="PROSITE" id="PS01240">
    <property type="entry name" value="PNP_MTAP_2"/>
    <property type="match status" value="1"/>
</dbReference>
<dbReference type="InterPro" id="IPR000845">
    <property type="entry name" value="Nucleoside_phosphorylase_d"/>
</dbReference>
<dbReference type="EC" id="2.4.2.1" evidence="3"/>
<name>A0A6U3XWD1_9STRA</name>
<dbReference type="Gene3D" id="3.40.50.1580">
    <property type="entry name" value="Nucleoside phosphorylase domain"/>
    <property type="match status" value="1"/>
</dbReference>
<dbReference type="PANTHER" id="PTHR11904:SF9">
    <property type="entry name" value="PURINE NUCLEOSIDE PHOSPHORYLASE-RELATED"/>
    <property type="match status" value="1"/>
</dbReference>
<keyword evidence="4" id="KW-0328">Glycosyltransferase</keyword>
<keyword evidence="5" id="KW-0808">Transferase</keyword>
<dbReference type="NCBIfam" id="TIGR01697">
    <property type="entry name" value="PNPH-PUNA-XAPA"/>
    <property type="match status" value="1"/>
</dbReference>
<comment type="pathway">
    <text evidence="1">Purine metabolism; purine nucleoside salvage.</text>
</comment>
<dbReference type="SUPFAM" id="SSF53167">
    <property type="entry name" value="Purine and uridine phosphorylases"/>
    <property type="match status" value="1"/>
</dbReference>
<feature type="domain" description="Nucleoside phosphorylase" evidence="8">
    <location>
        <begin position="39"/>
        <end position="299"/>
    </location>
</feature>
<accession>A0A6U3XWD1</accession>
<feature type="transmembrane region" description="Helical" evidence="7">
    <location>
        <begin position="363"/>
        <end position="383"/>
    </location>
</feature>